<accession>A0ABT3CTE9</accession>
<name>A0ABT3CTE9_9BACT</name>
<dbReference type="PIRSF" id="PIRSF005211">
    <property type="entry name" value="Ab_hydro_YheT"/>
    <property type="match status" value="1"/>
</dbReference>
<proteinExistence type="inferred from homology"/>
<keyword evidence="3" id="KW-0378">Hydrolase</keyword>
<keyword evidence="4" id="KW-1185">Reference proteome</keyword>
<dbReference type="Pfam" id="PF12146">
    <property type="entry name" value="Hydrolase_4"/>
    <property type="match status" value="1"/>
</dbReference>
<evidence type="ECO:0000313" key="4">
    <source>
        <dbReference type="Proteomes" id="UP001300692"/>
    </source>
</evidence>
<dbReference type="InterPro" id="IPR050960">
    <property type="entry name" value="AB_hydrolase_4_sf"/>
</dbReference>
<dbReference type="InterPro" id="IPR012020">
    <property type="entry name" value="ABHD4"/>
</dbReference>
<dbReference type="SUPFAM" id="SSF53474">
    <property type="entry name" value="alpha/beta-Hydrolases"/>
    <property type="match status" value="1"/>
</dbReference>
<feature type="domain" description="Serine aminopeptidase S33" evidence="2">
    <location>
        <begin position="61"/>
        <end position="191"/>
    </location>
</feature>
<sequence length="328" mass="37977">MPIIPHSAYGNFLHPLRSGHLETILPSLYRKVRGVTYKRERIETVDGDFLDLDWLKRGSNKLIILSHGLEGSSERHYMKSAAKYFNQKGYDVLAWNYRSCSGEMNKNLRLYHHGVTDDLESVINHAIDTREYKRIGLVGYSMGGSTTLKYLGENGYNVPKHIVGAAVFSVPCNLWDSAHQLTFWENKFYQNRFLKKLKEKVKKKHEQFPKSFSIEGIDDITSFGQFDENYTAPLHGFRNARHFYKTSTSDLHYHSIKVPSLIVNALNDPMLGEKCYPYEACRQNEYLTLETPKSGGHVGFSLRGKTYSWMDKRAHEFIDSFMTEWTLH</sequence>
<organism evidence="3 4">
    <name type="scientific">Reichenbachiella ulvae</name>
    <dbReference type="NCBI Taxonomy" id="2980104"/>
    <lineage>
        <taxon>Bacteria</taxon>
        <taxon>Pseudomonadati</taxon>
        <taxon>Bacteroidota</taxon>
        <taxon>Cytophagia</taxon>
        <taxon>Cytophagales</taxon>
        <taxon>Reichenbachiellaceae</taxon>
        <taxon>Reichenbachiella</taxon>
    </lineage>
</organism>
<comment type="similarity">
    <text evidence="1">Belongs to the AB hydrolase superfamily. AB hydrolase 4 family.</text>
</comment>
<reference evidence="3 4" key="1">
    <citation type="submission" date="2022-10" db="EMBL/GenBank/DDBJ databases">
        <title>Comparative genomics and taxonomic characterization of three novel marine species of genus Reichenbachiella exhibiting antioxidant and polysaccharide degradation activities.</title>
        <authorList>
            <person name="Muhammad N."/>
            <person name="Lee Y.-J."/>
            <person name="Ko J."/>
            <person name="Kim S.-G."/>
        </authorList>
    </citation>
    <scope>NUCLEOTIDE SEQUENCE [LARGE SCALE GENOMIC DNA]</scope>
    <source>
        <strain evidence="3 4">ABR2-5</strain>
    </source>
</reference>
<dbReference type="EMBL" id="JAOYOD010000001">
    <property type="protein sequence ID" value="MCV9386943.1"/>
    <property type="molecule type" value="Genomic_DNA"/>
</dbReference>
<dbReference type="InterPro" id="IPR022742">
    <property type="entry name" value="Hydrolase_4"/>
</dbReference>
<dbReference type="GO" id="GO:0016787">
    <property type="term" value="F:hydrolase activity"/>
    <property type="evidence" value="ECO:0007669"/>
    <property type="project" value="UniProtKB-KW"/>
</dbReference>
<evidence type="ECO:0000256" key="1">
    <source>
        <dbReference type="ARBA" id="ARBA00010884"/>
    </source>
</evidence>
<gene>
    <name evidence="3" type="ORF">N7U62_09735</name>
</gene>
<dbReference type="RefSeq" id="WP_264137774.1">
    <property type="nucleotide sequence ID" value="NZ_JAOYOD010000001.1"/>
</dbReference>
<dbReference type="InterPro" id="IPR029058">
    <property type="entry name" value="AB_hydrolase_fold"/>
</dbReference>
<dbReference type="PANTHER" id="PTHR10794:SF94">
    <property type="entry name" value="ESTERASE YHET-RELATED"/>
    <property type="match status" value="1"/>
</dbReference>
<dbReference type="Gene3D" id="3.40.50.1820">
    <property type="entry name" value="alpha/beta hydrolase"/>
    <property type="match status" value="1"/>
</dbReference>
<dbReference type="PANTHER" id="PTHR10794">
    <property type="entry name" value="ABHYDROLASE DOMAIN-CONTAINING PROTEIN"/>
    <property type="match status" value="1"/>
</dbReference>
<evidence type="ECO:0000259" key="2">
    <source>
        <dbReference type="Pfam" id="PF12146"/>
    </source>
</evidence>
<comment type="caution">
    <text evidence="3">The sequence shown here is derived from an EMBL/GenBank/DDBJ whole genome shotgun (WGS) entry which is preliminary data.</text>
</comment>
<dbReference type="Proteomes" id="UP001300692">
    <property type="component" value="Unassembled WGS sequence"/>
</dbReference>
<evidence type="ECO:0000313" key="3">
    <source>
        <dbReference type="EMBL" id="MCV9386943.1"/>
    </source>
</evidence>
<protein>
    <submittedName>
        <fullName evidence="3">Alpha/beta fold hydrolase</fullName>
    </submittedName>
</protein>